<name>A0A085Z692_9FLAO</name>
<dbReference type="EMBL" id="JPRP01000001">
    <property type="protein sequence ID" value="KFE99955.1"/>
    <property type="molecule type" value="Genomic_DNA"/>
</dbReference>
<dbReference type="STRING" id="236814.IX39_04725"/>
<evidence type="ECO:0000313" key="2">
    <source>
        <dbReference type="Proteomes" id="UP000028713"/>
    </source>
</evidence>
<dbReference type="AlphaFoldDB" id="A0A085Z692"/>
<dbReference type="Proteomes" id="UP000028713">
    <property type="component" value="Unassembled WGS sequence"/>
</dbReference>
<sequence>MNMKIVNTLFFLCLFTYTYCFSQNHLERIELVHSNSIIIGNTIRITIQPIKKIKNSKMRVAVESKNEYYNRKLSRREYETIKDAVLKIDSKVLYPLSDNAKDTLVTTCLDGDGTSITIFRNNKKENYFAYCFSKMDKYNHKKYFYHAAKLIYQAGRVKIEELDD</sequence>
<evidence type="ECO:0000313" key="1">
    <source>
        <dbReference type="EMBL" id="KFE99955.1"/>
    </source>
</evidence>
<reference evidence="1 2" key="1">
    <citation type="submission" date="2014-07" db="EMBL/GenBank/DDBJ databases">
        <title>Genome of Chryseobacterium formosense LMG 24722.</title>
        <authorList>
            <person name="Pipes S.E."/>
            <person name="Stropko S.J."/>
            <person name="Newman J.D."/>
        </authorList>
    </citation>
    <scope>NUCLEOTIDE SEQUENCE [LARGE SCALE GENOMIC DNA]</scope>
    <source>
        <strain evidence="1 2">LMG 24722</strain>
    </source>
</reference>
<keyword evidence="2" id="KW-1185">Reference proteome</keyword>
<proteinExistence type="predicted"/>
<comment type="caution">
    <text evidence="1">The sequence shown here is derived from an EMBL/GenBank/DDBJ whole genome shotgun (WGS) entry which is preliminary data.</text>
</comment>
<organism evidence="1 2">
    <name type="scientific">Chryseobacterium formosense</name>
    <dbReference type="NCBI Taxonomy" id="236814"/>
    <lineage>
        <taxon>Bacteria</taxon>
        <taxon>Pseudomonadati</taxon>
        <taxon>Bacteroidota</taxon>
        <taxon>Flavobacteriia</taxon>
        <taxon>Flavobacteriales</taxon>
        <taxon>Weeksellaceae</taxon>
        <taxon>Chryseobacterium group</taxon>
        <taxon>Chryseobacterium</taxon>
    </lineage>
</organism>
<gene>
    <name evidence="1" type="ORF">IX39_04725</name>
</gene>
<protein>
    <submittedName>
        <fullName evidence="1">Uncharacterized protein</fullName>
    </submittedName>
</protein>
<accession>A0A085Z692</accession>